<feature type="region of interest" description="Disordered" evidence="1">
    <location>
        <begin position="1"/>
        <end position="23"/>
    </location>
</feature>
<feature type="region of interest" description="Disordered" evidence="1">
    <location>
        <begin position="38"/>
        <end position="80"/>
    </location>
</feature>
<feature type="compositionally biased region" description="Basic residues" evidence="1">
    <location>
        <begin position="381"/>
        <end position="392"/>
    </location>
</feature>
<proteinExistence type="predicted"/>
<protein>
    <recommendedName>
        <fullName evidence="2">PEHE domain-containing protein</fullName>
    </recommendedName>
</protein>
<feature type="domain" description="PEHE" evidence="2">
    <location>
        <begin position="153"/>
        <end position="295"/>
    </location>
</feature>
<feature type="compositionally biased region" description="Low complexity" evidence="1">
    <location>
        <begin position="472"/>
        <end position="486"/>
    </location>
</feature>
<evidence type="ECO:0000313" key="3">
    <source>
        <dbReference type="EMBL" id="KAK7695070.1"/>
    </source>
</evidence>
<evidence type="ECO:0000313" key="4">
    <source>
        <dbReference type="Proteomes" id="UP001385951"/>
    </source>
</evidence>
<feature type="region of interest" description="Disordered" evidence="1">
    <location>
        <begin position="168"/>
        <end position="188"/>
    </location>
</feature>
<dbReference type="EMBL" id="JASBNA010000002">
    <property type="protein sequence ID" value="KAK7695070.1"/>
    <property type="molecule type" value="Genomic_DNA"/>
</dbReference>
<feature type="compositionally biased region" description="Basic and acidic residues" evidence="1">
    <location>
        <begin position="306"/>
        <end position="317"/>
    </location>
</feature>
<comment type="caution">
    <text evidence="3">The sequence shown here is derived from an EMBL/GenBank/DDBJ whole genome shotgun (WGS) entry which is preliminary data.</text>
</comment>
<accession>A0AAW0GPE7</accession>
<dbReference type="AlphaFoldDB" id="A0AAW0GPE7"/>
<organism evidence="3 4">
    <name type="scientific">Cerrena zonata</name>
    <dbReference type="NCBI Taxonomy" id="2478898"/>
    <lineage>
        <taxon>Eukaryota</taxon>
        <taxon>Fungi</taxon>
        <taxon>Dikarya</taxon>
        <taxon>Basidiomycota</taxon>
        <taxon>Agaricomycotina</taxon>
        <taxon>Agaricomycetes</taxon>
        <taxon>Polyporales</taxon>
        <taxon>Cerrenaceae</taxon>
        <taxon>Cerrena</taxon>
    </lineage>
</organism>
<evidence type="ECO:0000256" key="1">
    <source>
        <dbReference type="SAM" id="MobiDB-lite"/>
    </source>
</evidence>
<evidence type="ECO:0000259" key="2">
    <source>
        <dbReference type="SMART" id="SM01300"/>
    </source>
</evidence>
<feature type="compositionally biased region" description="Low complexity" evidence="1">
    <location>
        <begin position="414"/>
        <end position="425"/>
    </location>
</feature>
<feature type="region of interest" description="Disordered" evidence="1">
    <location>
        <begin position="306"/>
        <end position="493"/>
    </location>
</feature>
<feature type="compositionally biased region" description="Acidic residues" evidence="1">
    <location>
        <begin position="336"/>
        <end position="349"/>
    </location>
</feature>
<reference evidence="3 4" key="1">
    <citation type="submission" date="2022-09" db="EMBL/GenBank/DDBJ databases">
        <authorList>
            <person name="Palmer J.M."/>
        </authorList>
    </citation>
    <scope>NUCLEOTIDE SEQUENCE [LARGE SCALE GENOMIC DNA]</scope>
    <source>
        <strain evidence="3 4">DSM 7382</strain>
    </source>
</reference>
<dbReference type="InterPro" id="IPR029332">
    <property type="entry name" value="PEHE_dom"/>
</dbReference>
<keyword evidence="4" id="KW-1185">Reference proteome</keyword>
<feature type="compositionally biased region" description="Basic residues" evidence="1">
    <location>
        <begin position="60"/>
        <end position="71"/>
    </location>
</feature>
<sequence>MHASTSSEALRTPSAKAVGKRPAIQEIHTVATIDMSAGAPVSSASTPGAPGKSNGAPQSRPKRVLPSRSRRGGSGVGVGNCDVDLMILETRRRRLENEPLIPIRTKFLLTTNSSLVPPSEDNVSFESQLNTHAYSRYFDRPEVQRAYQQQQTIQTPEFTQLPEDATVGGRFRPRGEEEAADTSDAAYEKRHRKYETFEKRQRLREKEKLKHEQYKLKERIDQLRAMDTSAFLALPASAFSDTTTGPATFDVHDTDPGLSELPGAHVNGAAAYNEGERRRKEMLDVALTLEERYRVLLPPDRKWLDKKEKDKKAKRDSTAPTVSVEPEPSVGHSSEVEQEEEEEEEEEEELPPKPLPTSHGYSRDSDGESEVDFEERDRQRSKQLKLRIKFPPRKPDGISPAPSKGKPSLHGKVFPSAPFSPASSPQSRPISTKLVVRSKDGKFLPKNKRYVPDGKGSLSAPIPPRKRHRADSSASQHTHSPSTPTTKPHHISYAGAAGRPERTQCALLVSALRNATAPTARKTQRHVTAFGIRVPQEIEEVRDFEIPEWLLSSLEDDQSSVGLNGYEPITDDYVMEYEDEDEEVIKDEATSVTALE</sequence>
<name>A0AAW0GPE7_9APHY</name>
<dbReference type="GO" id="GO:0000123">
    <property type="term" value="C:histone acetyltransferase complex"/>
    <property type="evidence" value="ECO:0007669"/>
    <property type="project" value="UniProtKB-ARBA"/>
</dbReference>
<dbReference type="SMART" id="SM01300">
    <property type="entry name" value="PEHE"/>
    <property type="match status" value="1"/>
</dbReference>
<dbReference type="Proteomes" id="UP001385951">
    <property type="component" value="Unassembled WGS sequence"/>
</dbReference>
<gene>
    <name evidence="3" type="ORF">QCA50_002260</name>
</gene>